<name>A0ACA9K0X5_9GLOM</name>
<evidence type="ECO:0000313" key="2">
    <source>
        <dbReference type="Proteomes" id="UP000789366"/>
    </source>
</evidence>
<comment type="caution">
    <text evidence="1">The sequence shown here is derived from an EMBL/GenBank/DDBJ whole genome shotgun (WGS) entry which is preliminary data.</text>
</comment>
<organism evidence="1 2">
    <name type="scientific">Cetraspora pellucida</name>
    <dbReference type="NCBI Taxonomy" id="1433469"/>
    <lineage>
        <taxon>Eukaryota</taxon>
        <taxon>Fungi</taxon>
        <taxon>Fungi incertae sedis</taxon>
        <taxon>Mucoromycota</taxon>
        <taxon>Glomeromycotina</taxon>
        <taxon>Glomeromycetes</taxon>
        <taxon>Diversisporales</taxon>
        <taxon>Gigasporaceae</taxon>
        <taxon>Cetraspora</taxon>
    </lineage>
</organism>
<evidence type="ECO:0000313" key="1">
    <source>
        <dbReference type="EMBL" id="CAG8445513.1"/>
    </source>
</evidence>
<dbReference type="EMBL" id="CAJVPW010000168">
    <property type="protein sequence ID" value="CAG8445513.1"/>
    <property type="molecule type" value="Genomic_DNA"/>
</dbReference>
<reference evidence="1" key="1">
    <citation type="submission" date="2021-06" db="EMBL/GenBank/DDBJ databases">
        <authorList>
            <person name="Kallberg Y."/>
            <person name="Tangrot J."/>
            <person name="Rosling A."/>
        </authorList>
    </citation>
    <scope>NUCLEOTIDE SEQUENCE</scope>
    <source>
        <strain evidence="1">28 12/20/2015</strain>
    </source>
</reference>
<dbReference type="Proteomes" id="UP000789366">
    <property type="component" value="Unassembled WGS sequence"/>
</dbReference>
<keyword evidence="2" id="KW-1185">Reference proteome</keyword>
<accession>A0ACA9K0X5</accession>
<sequence>WERKNKNLERINYKDEASIEQGALTFYTIIPLRIAKCSSKDHLSLWYQQDAKGNESTFLLLVNTFDLAYNMFY</sequence>
<gene>
    <name evidence="1" type="ORF">SPELUC_LOCUS473</name>
</gene>
<proteinExistence type="predicted"/>
<protein>
    <submittedName>
        <fullName evidence="1">15607_t:CDS:1</fullName>
    </submittedName>
</protein>
<feature type="non-terminal residue" evidence="1">
    <location>
        <position position="1"/>
    </location>
</feature>